<dbReference type="GO" id="GO:0005525">
    <property type="term" value="F:GTP binding"/>
    <property type="evidence" value="ECO:0007669"/>
    <property type="project" value="UniProtKB-KW"/>
</dbReference>
<feature type="active site" description="Proton acceptor; for GTP cyclohydrolase activity" evidence="20">
    <location>
        <position position="330"/>
    </location>
</feature>
<evidence type="ECO:0000256" key="4">
    <source>
        <dbReference type="ARBA" id="ARBA00004853"/>
    </source>
</evidence>
<feature type="binding site" evidence="20">
    <location>
        <begin position="253"/>
        <end position="257"/>
    </location>
    <ligand>
        <name>GTP</name>
        <dbReference type="ChEBI" id="CHEBI:37565"/>
    </ligand>
</feature>
<feature type="binding site" evidence="20">
    <location>
        <position position="32"/>
    </location>
    <ligand>
        <name>D-ribulose 5-phosphate</name>
        <dbReference type="ChEBI" id="CHEBI:58121"/>
    </ligand>
</feature>
<comment type="catalytic activity">
    <reaction evidence="19 20">
        <text>GTP + 4 H2O = 2,5-diamino-6-hydroxy-4-(5-phosphoribosylamino)-pyrimidine + formate + 2 phosphate + 3 H(+)</text>
        <dbReference type="Rhea" id="RHEA:23704"/>
        <dbReference type="ChEBI" id="CHEBI:15377"/>
        <dbReference type="ChEBI" id="CHEBI:15378"/>
        <dbReference type="ChEBI" id="CHEBI:15740"/>
        <dbReference type="ChEBI" id="CHEBI:37565"/>
        <dbReference type="ChEBI" id="CHEBI:43474"/>
        <dbReference type="ChEBI" id="CHEBI:58614"/>
        <dbReference type="EC" id="3.5.4.25"/>
    </reaction>
</comment>
<evidence type="ECO:0000256" key="9">
    <source>
        <dbReference type="ARBA" id="ARBA00022723"/>
    </source>
</evidence>
<keyword evidence="12 20" id="KW-0862">Zinc</keyword>
<keyword evidence="13 20" id="KW-0460">Magnesium</keyword>
<organism evidence="22 23">
    <name type="scientific">Desulfatibacillum aliphaticivorans</name>
    <dbReference type="NCBI Taxonomy" id="218208"/>
    <lineage>
        <taxon>Bacteria</taxon>
        <taxon>Pseudomonadati</taxon>
        <taxon>Thermodesulfobacteriota</taxon>
        <taxon>Desulfobacteria</taxon>
        <taxon>Desulfobacterales</taxon>
        <taxon>Desulfatibacillaceae</taxon>
        <taxon>Desulfatibacillum</taxon>
    </lineage>
</organism>
<dbReference type="HOGENOM" id="CLU_020273_1_2_7"/>
<evidence type="ECO:0000256" key="2">
    <source>
        <dbReference type="ARBA" id="ARBA00001936"/>
    </source>
</evidence>
<evidence type="ECO:0000256" key="14">
    <source>
        <dbReference type="ARBA" id="ARBA00023134"/>
    </source>
</evidence>
<evidence type="ECO:0000256" key="13">
    <source>
        <dbReference type="ARBA" id="ARBA00022842"/>
    </source>
</evidence>
<dbReference type="InterPro" id="IPR000926">
    <property type="entry name" value="RibA"/>
</dbReference>
<dbReference type="GO" id="GO:0008686">
    <property type="term" value="F:3,4-dihydroxy-2-butanone-4-phosphate synthase activity"/>
    <property type="evidence" value="ECO:0007669"/>
    <property type="project" value="UniProtKB-UniRule"/>
</dbReference>
<keyword evidence="10 20" id="KW-0547">Nucleotide-binding</keyword>
<dbReference type="Gene3D" id="3.90.870.10">
    <property type="entry name" value="DHBP synthase"/>
    <property type="match status" value="1"/>
</dbReference>
<comment type="pathway">
    <text evidence="5 20">Cofactor biosynthesis; riboflavin biosynthesis; 2-hydroxy-3-oxobutyl phosphate from D-ribulose 5-phosphate: step 1/1.</text>
</comment>
<dbReference type="InterPro" id="IPR000422">
    <property type="entry name" value="DHBP_synthase_RibB"/>
</dbReference>
<keyword evidence="8 20" id="KW-0686">Riboflavin biosynthesis</keyword>
<keyword evidence="16 20" id="KW-0456">Lyase</keyword>
<dbReference type="Pfam" id="PF00925">
    <property type="entry name" value="GTP_cyclohydro2"/>
    <property type="match status" value="1"/>
</dbReference>
<dbReference type="EMBL" id="CP001322">
    <property type="protein sequence ID" value="ACL05003.1"/>
    <property type="molecule type" value="Genomic_DNA"/>
</dbReference>
<keyword evidence="9 20" id="KW-0479">Metal-binding</keyword>
<comment type="pathway">
    <text evidence="4 20">Cofactor biosynthesis; riboflavin biosynthesis; 5-amino-6-(D-ribitylamino)uracil from GTP: step 1/4.</text>
</comment>
<feature type="active site" description="Nucleophile; for GTP cyclohydrolase activity" evidence="20">
    <location>
        <position position="332"/>
    </location>
</feature>
<feature type="domain" description="GTP cyclohydrolase II" evidence="21">
    <location>
        <begin position="208"/>
        <end position="374"/>
    </location>
</feature>
<dbReference type="NCBIfam" id="NF006803">
    <property type="entry name" value="PRK09311.1"/>
    <property type="match status" value="1"/>
</dbReference>
<comment type="caution">
    <text evidence="20">Lacks conserved residue(s) required for the propagation of feature annotation.</text>
</comment>
<feature type="binding site" evidence="20">
    <location>
        <position position="258"/>
    </location>
    <ligand>
        <name>Zn(2+)</name>
        <dbReference type="ChEBI" id="CHEBI:29105"/>
        <note>catalytic</note>
    </ligand>
</feature>
<evidence type="ECO:0000256" key="15">
    <source>
        <dbReference type="ARBA" id="ARBA00023211"/>
    </source>
</evidence>
<gene>
    <name evidence="20" type="primary">ribBA</name>
    <name evidence="22" type="ordered locus">Dalk_3314</name>
</gene>
<evidence type="ECO:0000256" key="6">
    <source>
        <dbReference type="ARBA" id="ARBA00005520"/>
    </source>
</evidence>
<evidence type="ECO:0000256" key="10">
    <source>
        <dbReference type="ARBA" id="ARBA00022741"/>
    </source>
</evidence>
<accession>B8FJ76</accession>
<dbReference type="HAMAP" id="MF_00179">
    <property type="entry name" value="RibA"/>
    <property type="match status" value="1"/>
</dbReference>
<feature type="site" description="Essential for DHBP synthase activity" evidence="20">
    <location>
        <position position="164"/>
    </location>
</feature>
<proteinExistence type="inferred from homology"/>
<comment type="cofactor">
    <cofactor evidence="2">
        <name>Mn(2+)</name>
        <dbReference type="ChEBI" id="CHEBI:29035"/>
    </cofactor>
</comment>
<feature type="binding site" evidence="20">
    <location>
        <position position="358"/>
    </location>
    <ligand>
        <name>GTP</name>
        <dbReference type="ChEBI" id="CHEBI:37565"/>
    </ligand>
</feature>
<keyword evidence="14 20" id="KW-0342">GTP-binding</keyword>
<feature type="region of interest" description="GTP cyclohydrolase II" evidence="20">
    <location>
        <begin position="202"/>
        <end position="404"/>
    </location>
</feature>
<evidence type="ECO:0000313" key="23">
    <source>
        <dbReference type="Proteomes" id="UP000000739"/>
    </source>
</evidence>
<evidence type="ECO:0000256" key="7">
    <source>
        <dbReference type="ARBA" id="ARBA00008976"/>
    </source>
</evidence>
<dbReference type="InterPro" id="IPR036144">
    <property type="entry name" value="RibA-like_sf"/>
</dbReference>
<dbReference type="EC" id="4.1.99.12" evidence="20"/>
<feature type="binding site" evidence="20">
    <location>
        <position position="271"/>
    </location>
    <ligand>
        <name>Zn(2+)</name>
        <dbReference type="ChEBI" id="CHEBI:29105"/>
        <note>catalytic</note>
    </ligand>
</feature>
<comment type="similarity">
    <text evidence="7 20">In the C-terminal section; belongs to the GTP cyclohydrolase II family.</text>
</comment>
<feature type="binding site" evidence="20">
    <location>
        <position position="28"/>
    </location>
    <ligand>
        <name>Mg(2+)</name>
        <dbReference type="ChEBI" id="CHEBI:18420"/>
        <label>1</label>
    </ligand>
</feature>
<feature type="site" description="Essential for DHBP synthase activity" evidence="20">
    <location>
        <position position="126"/>
    </location>
</feature>
<dbReference type="KEGG" id="dal:Dalk_3314"/>
<feature type="binding site" evidence="20">
    <location>
        <position position="274"/>
    </location>
    <ligand>
        <name>GTP</name>
        <dbReference type="ChEBI" id="CHEBI:37565"/>
    </ligand>
</feature>
<feature type="binding site" evidence="20">
    <location>
        <begin position="296"/>
        <end position="298"/>
    </location>
    <ligand>
        <name>GTP</name>
        <dbReference type="ChEBI" id="CHEBI:37565"/>
    </ligand>
</feature>
<evidence type="ECO:0000256" key="8">
    <source>
        <dbReference type="ARBA" id="ARBA00022619"/>
    </source>
</evidence>
<dbReference type="NCBIfam" id="TIGR00506">
    <property type="entry name" value="ribB"/>
    <property type="match status" value="1"/>
</dbReference>
<dbReference type="GO" id="GO:0030145">
    <property type="term" value="F:manganese ion binding"/>
    <property type="evidence" value="ECO:0007669"/>
    <property type="project" value="UniProtKB-UniRule"/>
</dbReference>
<keyword evidence="17 20" id="KW-0511">Multifunctional enzyme</keyword>
<evidence type="ECO:0000256" key="20">
    <source>
        <dbReference type="HAMAP-Rule" id="MF_01283"/>
    </source>
</evidence>
<dbReference type="PIRSF" id="PIRSF001259">
    <property type="entry name" value="RibA"/>
    <property type="match status" value="1"/>
</dbReference>
<dbReference type="InterPro" id="IPR017945">
    <property type="entry name" value="DHBP_synth_RibB-like_a/b_dom"/>
</dbReference>
<evidence type="ECO:0000256" key="12">
    <source>
        <dbReference type="ARBA" id="ARBA00022833"/>
    </source>
</evidence>
<evidence type="ECO:0000256" key="1">
    <source>
        <dbReference type="ARBA" id="ARBA00000141"/>
    </source>
</evidence>
<name>B8FJ76_DESAL</name>
<dbReference type="SUPFAM" id="SSF55821">
    <property type="entry name" value="YrdC/RibB"/>
    <property type="match status" value="1"/>
</dbReference>
<comment type="similarity">
    <text evidence="6 20">In the N-terminal section; belongs to the DHBP synthase family.</text>
</comment>
<sequence>MAKISIEQAIKEIKEGKMVILVDDEDRENEGDLAIAAEFVTPEVINFMAKYGRGLICLSLTKAKADILDLQPMVGNNTSPYQTGFTVSIEARCGVTTGISAADRATTIQTAIADDSKAEDLVRPGHIFPLRARNGGVIVRAGQTEGSVDLARLAGCKPAGVICEIMKDDGTMARMPDLEVFSEEHGINICTIADLIEYRMSKESFVRRSAEAKLPTSYGGDFKVIVYENDVDEYLNIALVKGDINPDEPILVRVHSECLTGDIFGSQRCDCGDQLQEAMRMVNEEGKGVIIYVRQEGRGIGLVNKIKAYALQDGGLDTVEANEKLGFKADQRNYGIGAQVLVDLGVRKMKLMTNNPKKMVGLQGYGLSIVEQVPLAVCPNKYNKDYLECKALKMGHLLDVESYK</sequence>
<keyword evidence="11 20" id="KW-0378">Hydrolase</keyword>
<dbReference type="InterPro" id="IPR016299">
    <property type="entry name" value="Riboflavin_synth_RibBA"/>
</dbReference>
<evidence type="ECO:0000256" key="5">
    <source>
        <dbReference type="ARBA" id="ARBA00004904"/>
    </source>
</evidence>
<comment type="catalytic activity">
    <reaction evidence="1 20">
        <text>D-ribulose 5-phosphate = (2S)-2-hydroxy-3-oxobutyl phosphate + formate + H(+)</text>
        <dbReference type="Rhea" id="RHEA:18457"/>
        <dbReference type="ChEBI" id="CHEBI:15378"/>
        <dbReference type="ChEBI" id="CHEBI:15740"/>
        <dbReference type="ChEBI" id="CHEBI:58121"/>
        <dbReference type="ChEBI" id="CHEBI:58830"/>
        <dbReference type="EC" id="4.1.99.12"/>
    </reaction>
</comment>
<dbReference type="CDD" id="cd00641">
    <property type="entry name" value="GTP_cyclohydro2"/>
    <property type="match status" value="1"/>
</dbReference>
<dbReference type="FunFam" id="3.90.870.10:FF:000001">
    <property type="entry name" value="Riboflavin biosynthesis protein RibBA"/>
    <property type="match status" value="1"/>
</dbReference>
<evidence type="ECO:0000256" key="18">
    <source>
        <dbReference type="ARBA" id="ARBA00043932"/>
    </source>
</evidence>
<feature type="binding site" evidence="20">
    <location>
        <begin position="27"/>
        <end position="28"/>
    </location>
    <ligand>
        <name>D-ribulose 5-phosphate</name>
        <dbReference type="ChEBI" id="CHEBI:58121"/>
    </ligand>
</feature>
<comment type="cofactor">
    <cofactor evidence="20">
        <name>Zn(2+)</name>
        <dbReference type="ChEBI" id="CHEBI:29105"/>
    </cofactor>
    <text evidence="20">Binds 1 zinc ion per subunit.</text>
</comment>
<evidence type="ECO:0000256" key="11">
    <source>
        <dbReference type="ARBA" id="ARBA00022801"/>
    </source>
</evidence>
<feature type="binding site" evidence="20">
    <location>
        <position position="164"/>
    </location>
    <ligand>
        <name>D-ribulose 5-phosphate</name>
        <dbReference type="ChEBI" id="CHEBI:58121"/>
    </ligand>
</feature>
<feature type="binding site" evidence="20">
    <location>
        <position position="28"/>
    </location>
    <ligand>
        <name>Mg(2+)</name>
        <dbReference type="ChEBI" id="CHEBI:18420"/>
        <label>2</label>
    </ligand>
</feature>
<dbReference type="PANTHER" id="PTHR21327">
    <property type="entry name" value="GTP CYCLOHYDROLASE II-RELATED"/>
    <property type="match status" value="1"/>
</dbReference>
<feature type="binding site" evidence="20">
    <location>
        <position position="353"/>
    </location>
    <ligand>
        <name>GTP</name>
        <dbReference type="ChEBI" id="CHEBI:37565"/>
    </ligand>
</feature>
<keyword evidence="15 20" id="KW-0464">Manganese</keyword>
<dbReference type="InterPro" id="IPR032677">
    <property type="entry name" value="GTP_cyclohydro_II"/>
</dbReference>
<dbReference type="GO" id="GO:0000287">
    <property type="term" value="F:magnesium ion binding"/>
    <property type="evidence" value="ECO:0007669"/>
    <property type="project" value="UniProtKB-UniRule"/>
</dbReference>
<evidence type="ECO:0000256" key="19">
    <source>
        <dbReference type="ARBA" id="ARBA00049295"/>
    </source>
</evidence>
<dbReference type="Gene3D" id="3.40.50.10990">
    <property type="entry name" value="GTP cyclohydrolase II"/>
    <property type="match status" value="1"/>
</dbReference>
<dbReference type="Proteomes" id="UP000000739">
    <property type="component" value="Chromosome"/>
</dbReference>
<keyword evidence="23" id="KW-1185">Reference proteome</keyword>
<evidence type="ECO:0000256" key="3">
    <source>
        <dbReference type="ARBA" id="ARBA00002284"/>
    </source>
</evidence>
<dbReference type="Pfam" id="PF00926">
    <property type="entry name" value="DHBP_synthase"/>
    <property type="match status" value="1"/>
</dbReference>
<dbReference type="NCBIfam" id="TIGR00505">
    <property type="entry name" value="ribA"/>
    <property type="match status" value="1"/>
</dbReference>
<dbReference type="EC" id="3.5.4.25" evidence="20"/>
<dbReference type="AlphaFoldDB" id="B8FJ76"/>
<evidence type="ECO:0000256" key="16">
    <source>
        <dbReference type="ARBA" id="ARBA00023239"/>
    </source>
</evidence>
<dbReference type="UniPathway" id="UPA00275">
    <property type="reaction ID" value="UER00399"/>
</dbReference>
<reference evidence="22 23" key="1">
    <citation type="journal article" date="2012" name="Environ. Microbiol.">
        <title>The genome sequence of Desulfatibacillum alkenivorans AK-01: a blueprint for anaerobic alkane oxidation.</title>
        <authorList>
            <person name="Callaghan A.V."/>
            <person name="Morris B.E."/>
            <person name="Pereira I.A."/>
            <person name="McInerney M.J."/>
            <person name="Austin R.N."/>
            <person name="Groves J.T."/>
            <person name="Kukor J.J."/>
            <person name="Suflita J.M."/>
            <person name="Young L.Y."/>
            <person name="Zylstra G.J."/>
            <person name="Wawrik B."/>
        </authorList>
    </citation>
    <scope>NUCLEOTIDE SEQUENCE [LARGE SCALE GENOMIC DNA]</scope>
    <source>
        <strain evidence="22 23">AK-01</strain>
    </source>
</reference>
<dbReference type="RefSeq" id="WP_015948062.1">
    <property type="nucleotide sequence ID" value="NC_011768.1"/>
</dbReference>
<feature type="binding site" evidence="20">
    <location>
        <position position="318"/>
    </location>
    <ligand>
        <name>GTP</name>
        <dbReference type="ChEBI" id="CHEBI:37565"/>
    </ligand>
</feature>
<dbReference type="eggNOG" id="COG0807">
    <property type="taxonomic scope" value="Bacteria"/>
</dbReference>
<comment type="function">
    <text evidence="18 20">Catalyzes the conversion of GTP to 2,5-diamino-6-ribosylamino-4(3H)-pyrimidinone 5'-phosphate (DARP), formate and pyrophosphate.</text>
</comment>
<protein>
    <recommendedName>
        <fullName evidence="20">Riboflavin biosynthesis protein RibBA</fullName>
    </recommendedName>
    <domain>
        <recommendedName>
            <fullName evidence="20">3,4-dihydroxy-2-butanone 4-phosphate synthase</fullName>
            <shortName evidence="20">DHBP synthase</shortName>
            <ecNumber evidence="20">4.1.99.12</ecNumber>
        </recommendedName>
    </domain>
    <domain>
        <recommendedName>
            <fullName evidence="20">GTP cyclohydrolase-2</fullName>
            <ecNumber evidence="20">3.5.4.25</ecNumber>
        </recommendedName>
        <alternativeName>
            <fullName evidence="20">GTP cyclohydrolase II</fullName>
        </alternativeName>
    </domain>
</protein>
<comment type="function">
    <text evidence="3 20">Catalyzes the conversion of D-ribulose 5-phosphate to formate and 3,4-dihydroxy-2-butanone 4-phosphate.</text>
</comment>
<dbReference type="GO" id="GO:0008270">
    <property type="term" value="F:zinc ion binding"/>
    <property type="evidence" value="ECO:0007669"/>
    <property type="project" value="UniProtKB-UniRule"/>
</dbReference>
<evidence type="ECO:0000256" key="17">
    <source>
        <dbReference type="ARBA" id="ARBA00023268"/>
    </source>
</evidence>
<dbReference type="GO" id="GO:0003935">
    <property type="term" value="F:GTP cyclohydrolase II activity"/>
    <property type="evidence" value="ECO:0007669"/>
    <property type="project" value="UniProtKB-UniRule"/>
</dbReference>
<dbReference type="HAMAP" id="MF_00180">
    <property type="entry name" value="RibB"/>
    <property type="match status" value="1"/>
</dbReference>
<dbReference type="SUPFAM" id="SSF142695">
    <property type="entry name" value="RibA-like"/>
    <property type="match status" value="1"/>
</dbReference>
<dbReference type="eggNOG" id="COG0108">
    <property type="taxonomic scope" value="Bacteria"/>
</dbReference>
<dbReference type="HAMAP" id="MF_01283">
    <property type="entry name" value="RibBA"/>
    <property type="match status" value="1"/>
</dbReference>
<dbReference type="FunFam" id="3.40.50.10990:FF:000001">
    <property type="entry name" value="Riboflavin biosynthesis protein RibBA"/>
    <property type="match status" value="1"/>
</dbReference>
<dbReference type="GO" id="GO:0009231">
    <property type="term" value="P:riboflavin biosynthetic process"/>
    <property type="evidence" value="ECO:0007669"/>
    <property type="project" value="UniProtKB-UniRule"/>
</dbReference>
<comment type="cofactor">
    <cofactor evidence="20">
        <name>Mg(2+)</name>
        <dbReference type="ChEBI" id="CHEBI:18420"/>
    </cofactor>
    <cofactor evidence="20">
        <name>Mn(2+)</name>
        <dbReference type="ChEBI" id="CHEBI:29035"/>
    </cofactor>
    <text evidence="20">Binds 2 divalent metal cations per subunit. Magnesium or manganese.</text>
</comment>
<dbReference type="NCBIfam" id="NF001591">
    <property type="entry name" value="PRK00393.1"/>
    <property type="match status" value="1"/>
</dbReference>
<feature type="binding site" evidence="20">
    <location>
        <position position="269"/>
    </location>
    <ligand>
        <name>Zn(2+)</name>
        <dbReference type="ChEBI" id="CHEBI:29105"/>
        <note>catalytic</note>
    </ligand>
</feature>
<dbReference type="GO" id="GO:0005829">
    <property type="term" value="C:cytosol"/>
    <property type="evidence" value="ECO:0007669"/>
    <property type="project" value="TreeGrafter"/>
</dbReference>
<dbReference type="PANTHER" id="PTHR21327:SF18">
    <property type="entry name" value="3,4-DIHYDROXY-2-BUTANONE 4-PHOSPHATE SYNTHASE"/>
    <property type="match status" value="1"/>
</dbReference>
<evidence type="ECO:0000259" key="21">
    <source>
        <dbReference type="Pfam" id="PF00925"/>
    </source>
</evidence>
<feature type="region of interest" description="DHBP synthase" evidence="20">
    <location>
        <begin position="1"/>
        <end position="201"/>
    </location>
</feature>
<evidence type="ECO:0000313" key="22">
    <source>
        <dbReference type="EMBL" id="ACL05003.1"/>
    </source>
</evidence>